<protein>
    <submittedName>
        <fullName evidence="2">Uncharacterized protein</fullName>
    </submittedName>
</protein>
<feature type="chain" id="PRO_5015103342" evidence="1">
    <location>
        <begin position="26"/>
        <end position="122"/>
    </location>
</feature>
<name>A0A2P4R5R5_9LACO</name>
<evidence type="ECO:0000313" key="2">
    <source>
        <dbReference type="EMBL" id="POH36535.1"/>
    </source>
</evidence>
<organism evidence="2">
    <name type="scientific">Companilactobacillus formosensis</name>
    <dbReference type="NCBI Taxonomy" id="1617889"/>
    <lineage>
        <taxon>Bacteria</taxon>
        <taxon>Bacillati</taxon>
        <taxon>Bacillota</taxon>
        <taxon>Bacilli</taxon>
        <taxon>Lactobacillales</taxon>
        <taxon>Lactobacillaceae</taxon>
        <taxon>Companilactobacillus</taxon>
    </lineage>
</organism>
<comment type="caution">
    <text evidence="2">The sequence shown here is derived from an EMBL/GenBank/DDBJ whole genome shotgun (WGS) entry which is preliminary data.</text>
</comment>
<dbReference type="AlphaFoldDB" id="A0A2P4R5R5"/>
<gene>
    <name evidence="2" type="ORF">C2R26_07715</name>
</gene>
<proteinExistence type="predicted"/>
<keyword evidence="1" id="KW-0732">Signal</keyword>
<evidence type="ECO:0000256" key="1">
    <source>
        <dbReference type="SAM" id="SignalP"/>
    </source>
</evidence>
<accession>A0A2P4R5R5</accession>
<sequence length="122" mass="13790">MKKLIASVLLGICLIPAGTTNLALASTTSNTKTLIIAEPVKYDSYRYQIYKKSHGKMFAAGNPIKTYNKKGMKNWKAQSVKINGKSWWKIGKNQYFKPSQRVKTVNVESMEQNGQKVKNYVN</sequence>
<reference evidence="2" key="1">
    <citation type="submission" date="2018-01" db="EMBL/GenBank/DDBJ databases">
        <title>Genome sequnecing of Lactobacillus formosensis KACC 18721.</title>
        <authorList>
            <person name="Kim S.-J."/>
            <person name="Heo J."/>
        </authorList>
    </citation>
    <scope>NUCLEOTIDE SEQUENCE</scope>
    <source>
        <strain evidence="2">KACC 18721</strain>
    </source>
</reference>
<feature type="signal peptide" evidence="1">
    <location>
        <begin position="1"/>
        <end position="25"/>
    </location>
</feature>
<dbReference type="EMBL" id="PPWZ01000053">
    <property type="protein sequence ID" value="POH36535.1"/>
    <property type="molecule type" value="Genomic_DNA"/>
</dbReference>